<accession>A0ABT4TFN7</accession>
<dbReference type="Proteomes" id="UP001165685">
    <property type="component" value="Unassembled WGS sequence"/>
</dbReference>
<reference evidence="2" key="1">
    <citation type="submission" date="2023-01" db="EMBL/GenBank/DDBJ databases">
        <title>Draft genome sequence of Nocardiopsis sp. LSu2-4 isolated from halophytes.</title>
        <authorList>
            <person name="Duangmal K."/>
            <person name="Chantavorakit T."/>
        </authorList>
    </citation>
    <scope>NUCLEOTIDE SEQUENCE</scope>
    <source>
        <strain evidence="2">LSu2-4</strain>
    </source>
</reference>
<keyword evidence="3" id="KW-1185">Reference proteome</keyword>
<evidence type="ECO:0000256" key="1">
    <source>
        <dbReference type="SAM" id="MobiDB-lite"/>
    </source>
</evidence>
<evidence type="ECO:0000313" key="3">
    <source>
        <dbReference type="Proteomes" id="UP001165685"/>
    </source>
</evidence>
<feature type="region of interest" description="Disordered" evidence="1">
    <location>
        <begin position="44"/>
        <end position="100"/>
    </location>
</feature>
<dbReference type="EMBL" id="JAQFWP010000001">
    <property type="protein sequence ID" value="MDA2802947.1"/>
    <property type="molecule type" value="Genomic_DNA"/>
</dbReference>
<gene>
    <name evidence="2" type="ORF">O4U47_00355</name>
</gene>
<evidence type="ECO:0000313" key="2">
    <source>
        <dbReference type="EMBL" id="MDA2802947.1"/>
    </source>
</evidence>
<name>A0ABT4TFN7_9ACTN</name>
<feature type="compositionally biased region" description="Low complexity" evidence="1">
    <location>
        <begin position="46"/>
        <end position="71"/>
    </location>
</feature>
<comment type="caution">
    <text evidence="2">The sequence shown here is derived from an EMBL/GenBank/DDBJ whole genome shotgun (WGS) entry which is preliminary data.</text>
</comment>
<organism evidence="2 3">
    <name type="scientific">Nocardiopsis suaedae</name>
    <dbReference type="NCBI Taxonomy" id="3018444"/>
    <lineage>
        <taxon>Bacteria</taxon>
        <taxon>Bacillati</taxon>
        <taxon>Actinomycetota</taxon>
        <taxon>Actinomycetes</taxon>
        <taxon>Streptosporangiales</taxon>
        <taxon>Nocardiopsidaceae</taxon>
        <taxon>Nocardiopsis</taxon>
    </lineage>
</organism>
<sequence length="146" mass="14555">MRPTRTGGRVPRRPAGAYAAVVTALLLAAFALVAHHGSVPRQALQAAAPAPAAAAAAETPEVPHAHPAPTALSEAAPSGHDHGGQDDCGPASGTCQSAKAAVDVALPPRARLVLPGPAPRPLPLPHAARAAPPTPPELAELSILRI</sequence>
<dbReference type="Pfam" id="PF19650">
    <property type="entry name" value="DUF6153"/>
    <property type="match status" value="1"/>
</dbReference>
<dbReference type="InterPro" id="IPR046151">
    <property type="entry name" value="DUF6153"/>
</dbReference>
<proteinExistence type="predicted"/>
<protein>
    <submittedName>
        <fullName evidence="2">DUF6153 family protein</fullName>
    </submittedName>
</protein>